<reference evidence="2" key="1">
    <citation type="submission" date="2018-11" db="EMBL/GenBank/DDBJ databases">
        <title>Haplotype-resolved cattle genomes.</title>
        <authorList>
            <person name="Low W.Y."/>
            <person name="Tearle R."/>
            <person name="Bickhart D.M."/>
            <person name="Rosen B.D."/>
            <person name="Koren S."/>
            <person name="Rhie A."/>
            <person name="Hiendleder S."/>
            <person name="Phillippy A.M."/>
            <person name="Smith T.P.L."/>
            <person name="Williams J.L."/>
        </authorList>
    </citation>
    <scope>NUCLEOTIDE SEQUENCE [LARGE SCALE GENOMIC DNA]</scope>
</reference>
<dbReference type="Ensembl" id="ENSBIXT00005044745.1">
    <property type="protein sequence ID" value="ENSBIXP00005033616.1"/>
    <property type="gene ID" value="ENSBIXG00005014407.1"/>
</dbReference>
<proteinExistence type="predicted"/>
<reference evidence="1" key="2">
    <citation type="submission" date="2025-08" db="UniProtKB">
        <authorList>
            <consortium name="Ensembl"/>
        </authorList>
    </citation>
    <scope>IDENTIFICATION</scope>
</reference>
<sequence length="113" mass="12900">KKCPQLSTDRTQSSAERWVTGISERKTHRPRRTQGKPRIWVEPVPGLLETGDALLCPENLDADEVEELENQALLPDLRQKYLTVLAKPHWLLQPVPGRGGKDIFQSDPKGRFY</sequence>
<evidence type="ECO:0000313" key="1">
    <source>
        <dbReference type="Ensembl" id="ENSBIXP00005033616.1"/>
    </source>
</evidence>
<dbReference type="AlphaFoldDB" id="A0A4W2HUC3"/>
<dbReference type="InterPro" id="IPR033615">
    <property type="entry name" value="EOLA1/EOLA2"/>
</dbReference>
<dbReference type="GeneTree" id="ENSGT00390000012182"/>
<dbReference type="Proteomes" id="UP000429181">
    <property type="component" value="Unassembled WGS sequence"/>
</dbReference>
<dbReference type="PANTHER" id="PTHR31666:SF0">
    <property type="entry name" value="PROTEIN EOLA1-RELATED"/>
    <property type="match status" value="1"/>
</dbReference>
<accession>A0A4W2HUC3</accession>
<name>A0A4W2HUC3_BOBOX</name>
<organism evidence="1 2">
    <name type="scientific">Bos indicus x Bos taurus</name>
    <name type="common">Hybrid cattle</name>
    <dbReference type="NCBI Taxonomy" id="30522"/>
    <lineage>
        <taxon>Eukaryota</taxon>
        <taxon>Metazoa</taxon>
        <taxon>Chordata</taxon>
        <taxon>Craniata</taxon>
        <taxon>Vertebrata</taxon>
        <taxon>Euteleostomi</taxon>
        <taxon>Mammalia</taxon>
        <taxon>Eutheria</taxon>
        <taxon>Laurasiatheria</taxon>
        <taxon>Artiodactyla</taxon>
        <taxon>Ruminantia</taxon>
        <taxon>Pecora</taxon>
        <taxon>Bovidae</taxon>
        <taxon>Bovinae</taxon>
        <taxon>Bos</taxon>
    </lineage>
</organism>
<dbReference type="PANTHER" id="PTHR31666">
    <property type="entry name" value="PROTEIN CXORF40A-RELATED"/>
    <property type="match status" value="1"/>
</dbReference>
<evidence type="ECO:0000313" key="2">
    <source>
        <dbReference type="Proteomes" id="UP000429181"/>
    </source>
</evidence>
<protein>
    <submittedName>
        <fullName evidence="1">Uncharacterized protein</fullName>
    </submittedName>
</protein>